<dbReference type="InterPro" id="IPR051654">
    <property type="entry name" value="Meroterpenoid_MTases"/>
</dbReference>
<feature type="region of interest" description="Disordered" evidence="1">
    <location>
        <begin position="214"/>
        <end position="236"/>
    </location>
</feature>
<dbReference type="PANTHER" id="PTHR35897:SF2">
    <property type="entry name" value="METHYLTRANSFERASE DOMAIN-CONTAINING PROTEIN"/>
    <property type="match status" value="1"/>
</dbReference>
<dbReference type="EMBL" id="CAJPDT010000081">
    <property type="protein sequence ID" value="CAF9935093.1"/>
    <property type="molecule type" value="Genomic_DNA"/>
</dbReference>
<gene>
    <name evidence="2" type="ORF">IMSHALPRED_010102</name>
</gene>
<protein>
    <recommendedName>
        <fullName evidence="4">Methyltransferase type 12 domain-containing protein</fullName>
    </recommendedName>
</protein>
<evidence type="ECO:0000256" key="1">
    <source>
        <dbReference type="SAM" id="MobiDB-lite"/>
    </source>
</evidence>
<reference evidence="2" key="1">
    <citation type="submission" date="2021-03" db="EMBL/GenBank/DDBJ databases">
        <authorList>
            <person name="Tagirdzhanova G."/>
        </authorList>
    </citation>
    <scope>NUCLEOTIDE SEQUENCE</scope>
</reference>
<accession>A0A8H3IW56</accession>
<sequence length="329" mass="37750">MAHMLDGPVPDGARSVSWPWYHHTLTNELTVDARTLFEKYAMVPSKEVENHIYRIRDKAWGIFPWPCIGEFWFLSFGLAKHPLYHNLVLPRLKTGDSLLDLGSCMGQDLRKLVFDGAPSEKLYASDVFPQYEDLSYELWRDRDSFPHHFLADDVLANNEDFIKGTLMTKLGPGQTDIIAINMFLHLFDYENQLKVATRILRLLSHRPGSLILGSQAGVRPPMEQPLKPPFDKTEDGETRTIYRHSPDSFIELWERAGAFAGVPVKVWADFQVMEKRTEQYPPGVDTGLESIASRKPFTADDLFSKSSTKRVLFSREPEAKRLYFSIIRT</sequence>
<comment type="caution">
    <text evidence="2">The sequence shown here is derived from an EMBL/GenBank/DDBJ whole genome shotgun (WGS) entry which is preliminary data.</text>
</comment>
<name>A0A8H3IW56_9LECA</name>
<dbReference type="PANTHER" id="PTHR35897">
    <property type="entry name" value="METHYLTRANSFERASE AUSD"/>
    <property type="match status" value="1"/>
</dbReference>
<dbReference type="Gene3D" id="3.40.50.150">
    <property type="entry name" value="Vaccinia Virus protein VP39"/>
    <property type="match status" value="1"/>
</dbReference>
<organism evidence="2 3">
    <name type="scientific">Imshaugia aleurites</name>
    <dbReference type="NCBI Taxonomy" id="172621"/>
    <lineage>
        <taxon>Eukaryota</taxon>
        <taxon>Fungi</taxon>
        <taxon>Dikarya</taxon>
        <taxon>Ascomycota</taxon>
        <taxon>Pezizomycotina</taxon>
        <taxon>Lecanoromycetes</taxon>
        <taxon>OSLEUM clade</taxon>
        <taxon>Lecanoromycetidae</taxon>
        <taxon>Lecanorales</taxon>
        <taxon>Lecanorineae</taxon>
        <taxon>Parmeliaceae</taxon>
        <taxon>Imshaugia</taxon>
    </lineage>
</organism>
<evidence type="ECO:0000313" key="3">
    <source>
        <dbReference type="Proteomes" id="UP000664534"/>
    </source>
</evidence>
<dbReference type="Proteomes" id="UP000664534">
    <property type="component" value="Unassembled WGS sequence"/>
</dbReference>
<dbReference type="AlphaFoldDB" id="A0A8H3IW56"/>
<evidence type="ECO:0000313" key="2">
    <source>
        <dbReference type="EMBL" id="CAF9935093.1"/>
    </source>
</evidence>
<evidence type="ECO:0008006" key="4">
    <source>
        <dbReference type="Google" id="ProtNLM"/>
    </source>
</evidence>
<proteinExistence type="predicted"/>
<keyword evidence="3" id="KW-1185">Reference proteome</keyword>
<dbReference type="InterPro" id="IPR029063">
    <property type="entry name" value="SAM-dependent_MTases_sf"/>
</dbReference>
<dbReference type="SUPFAM" id="SSF53335">
    <property type="entry name" value="S-adenosyl-L-methionine-dependent methyltransferases"/>
    <property type="match status" value="1"/>
</dbReference>
<dbReference type="OrthoDB" id="2094832at2759"/>